<dbReference type="Gene3D" id="3.60.10.10">
    <property type="entry name" value="Endonuclease/exonuclease/phosphatase"/>
    <property type="match status" value="1"/>
</dbReference>
<dbReference type="EMBL" id="HBUF01232350">
    <property type="protein sequence ID" value="CAG6673895.1"/>
    <property type="molecule type" value="Transcribed_RNA"/>
</dbReference>
<reference evidence="4" key="1">
    <citation type="submission" date="2021-05" db="EMBL/GenBank/DDBJ databases">
        <authorList>
            <person name="Alioto T."/>
            <person name="Alioto T."/>
            <person name="Gomez Garrido J."/>
        </authorList>
    </citation>
    <scope>NUCLEOTIDE SEQUENCE</scope>
</reference>
<evidence type="ECO:0000256" key="2">
    <source>
        <dbReference type="SAM" id="MobiDB-lite"/>
    </source>
</evidence>
<dbReference type="CDD" id="cd01650">
    <property type="entry name" value="RT_nLTR_like"/>
    <property type="match status" value="1"/>
</dbReference>
<dbReference type="SUPFAM" id="SSF56219">
    <property type="entry name" value="DNase I-like"/>
    <property type="match status" value="1"/>
</dbReference>
<feature type="region of interest" description="Disordered" evidence="2">
    <location>
        <begin position="459"/>
        <end position="484"/>
    </location>
</feature>
<dbReference type="Pfam" id="PF03372">
    <property type="entry name" value="Exo_endo_phos"/>
    <property type="match status" value="1"/>
</dbReference>
<feature type="coiled-coil region" evidence="1">
    <location>
        <begin position="354"/>
        <end position="404"/>
    </location>
</feature>
<dbReference type="EMBL" id="HBUF01232351">
    <property type="protein sequence ID" value="CAG6673896.1"/>
    <property type="molecule type" value="Transcribed_RNA"/>
</dbReference>
<dbReference type="Pfam" id="PF00078">
    <property type="entry name" value="RVT_1"/>
    <property type="match status" value="1"/>
</dbReference>
<dbReference type="SUPFAM" id="SSF56672">
    <property type="entry name" value="DNA/RNA polymerases"/>
    <property type="match status" value="1"/>
</dbReference>
<protein>
    <submittedName>
        <fullName evidence="4">Craniofacial development protein 2</fullName>
    </submittedName>
</protein>
<accession>A0A8D8WXC9</accession>
<dbReference type="InterPro" id="IPR000477">
    <property type="entry name" value="RT_dom"/>
</dbReference>
<dbReference type="PANTHER" id="PTHR47027">
    <property type="entry name" value="REVERSE TRANSCRIPTASE DOMAIN-CONTAINING PROTEIN"/>
    <property type="match status" value="1"/>
</dbReference>
<sequence length="985" mass="114385">MSTEQRNKHDAPDLKIATWNVLTLLQAGKMQEVANQMIKNQLDIIALQEIRWQGQGKIDKKDFSLIYSGPKDKTGQFGTGFLINKTVRGSIMEYQTVSDKICKIRLKGKFRNITIVSIHAPTKEKSEEIKETFYESLDEVLSQVQKYDQILVIGDFNAQVGSMESQSDVAGKFTVHDYNNNNGDYMAEFAARNKLFIRSTSFQHKKIHLGTWKVRGSNQVNQIDHVLVSKRHISSVLDVRACRGFNCDSDHYLVKAIIREKLSTVQTLKKNKQTKWDTTELKKDVEVRRAYQEALSERLHISPNISVEEKWKLTRTAITNAAEKTVSKQKKGRNMNWYDQECKDLVERKNQARQVMLQRNTRNAKETYKNLRRESKRIMKRKKQENLRREMKEIEDLNKEGETRKFYVAMKKMRNEFQPKISGCRNDRGVVDLDERNTINKWTQYFKELLNPDNVEPLRSETQEHETTPQNRQADDNEEEDAPNITEVKKAIQRLKNNRAPGEDGIVAELIKYGGEELENAITEIIKDIWMKEVMPDSWNTGVICPIHKKGDKSKCENYRGITLLNTAYKVLTSILNERLKEITETKIGEYQCGFRRNKSTSDQIFVIRQIMEKCNEHDIDLHILFIDFKQAFDSINRLKLGEALKDLEVPGKLKNLIMMTMDGSNAHVKVNNQLTDSFNINKGVRQGDGLSATLFIIALHSVIKHLDQRGTIFNKSTQICAYADDIGLIARTKTRLIEVFRDLEEKAKGIGLIINDSKTQYMIASANKTLKPVDLVINDRTFKVVTSFKYLGNLIDNSAQCSTSIKERIQAGFRAYYANINLLKSKLLNRTAKMQIYKTLIRPIVTYAGETWTLTEADKERLRRFERKVVRKIYGGVKVENEWRIRYNSEINDILQNEDIVRFIKSRRIQWFGHIQRMDDSRMPKKVLNARVYTTRRRGRPKMRWKDNVTDDLQKMRVTGWGSKSKDRTLWRSIVEEAKGHPGL</sequence>
<proteinExistence type="predicted"/>
<evidence type="ECO:0000256" key="1">
    <source>
        <dbReference type="SAM" id="Coils"/>
    </source>
</evidence>
<dbReference type="PANTHER" id="PTHR47027:SF20">
    <property type="entry name" value="REVERSE TRANSCRIPTASE-LIKE PROTEIN WITH RNA-DIRECTED DNA POLYMERASE DOMAIN"/>
    <property type="match status" value="1"/>
</dbReference>
<dbReference type="InterPro" id="IPR036691">
    <property type="entry name" value="Endo/exonu/phosph_ase_sf"/>
</dbReference>
<organism evidence="4">
    <name type="scientific">Cacopsylla melanoneura</name>
    <dbReference type="NCBI Taxonomy" id="428564"/>
    <lineage>
        <taxon>Eukaryota</taxon>
        <taxon>Metazoa</taxon>
        <taxon>Ecdysozoa</taxon>
        <taxon>Arthropoda</taxon>
        <taxon>Hexapoda</taxon>
        <taxon>Insecta</taxon>
        <taxon>Pterygota</taxon>
        <taxon>Neoptera</taxon>
        <taxon>Paraneoptera</taxon>
        <taxon>Hemiptera</taxon>
        <taxon>Sternorrhyncha</taxon>
        <taxon>Psylloidea</taxon>
        <taxon>Psyllidae</taxon>
        <taxon>Psyllinae</taxon>
        <taxon>Cacopsylla</taxon>
    </lineage>
</organism>
<dbReference type="CDD" id="cd09076">
    <property type="entry name" value="L1-EN"/>
    <property type="match status" value="1"/>
</dbReference>
<keyword evidence="1" id="KW-0175">Coiled coil</keyword>
<dbReference type="InterPro" id="IPR043502">
    <property type="entry name" value="DNA/RNA_pol_sf"/>
</dbReference>
<name>A0A8D8WXC9_9HEMI</name>
<dbReference type="GO" id="GO:0003824">
    <property type="term" value="F:catalytic activity"/>
    <property type="evidence" value="ECO:0007669"/>
    <property type="project" value="InterPro"/>
</dbReference>
<dbReference type="AlphaFoldDB" id="A0A8D8WXC9"/>
<dbReference type="PROSITE" id="PS50878">
    <property type="entry name" value="RT_POL"/>
    <property type="match status" value="1"/>
</dbReference>
<evidence type="ECO:0000259" key="3">
    <source>
        <dbReference type="PROSITE" id="PS50878"/>
    </source>
</evidence>
<feature type="domain" description="Reverse transcriptase" evidence="3">
    <location>
        <begin position="528"/>
        <end position="796"/>
    </location>
</feature>
<evidence type="ECO:0000313" key="4">
    <source>
        <dbReference type="EMBL" id="CAG6673894.1"/>
    </source>
</evidence>
<dbReference type="InterPro" id="IPR005135">
    <property type="entry name" value="Endo/exonuclease/phosphatase"/>
</dbReference>
<dbReference type="EMBL" id="HBUF01232349">
    <property type="protein sequence ID" value="CAG6673894.1"/>
    <property type="molecule type" value="Transcribed_RNA"/>
</dbReference>
<dbReference type="GO" id="GO:0071897">
    <property type="term" value="P:DNA biosynthetic process"/>
    <property type="evidence" value="ECO:0007669"/>
    <property type="project" value="UniProtKB-ARBA"/>
</dbReference>